<feature type="compositionally biased region" description="Basic and acidic residues" evidence="1">
    <location>
        <begin position="43"/>
        <end position="61"/>
    </location>
</feature>
<organism evidence="3 4">
    <name type="scientific">Rubrobacter marinus</name>
    <dbReference type="NCBI Taxonomy" id="2653852"/>
    <lineage>
        <taxon>Bacteria</taxon>
        <taxon>Bacillati</taxon>
        <taxon>Actinomycetota</taxon>
        <taxon>Rubrobacteria</taxon>
        <taxon>Rubrobacterales</taxon>
        <taxon>Rubrobacteraceae</taxon>
        <taxon>Rubrobacter</taxon>
    </lineage>
</organism>
<name>A0A6G8PSX8_9ACTN</name>
<dbReference type="EMBL" id="CP045121">
    <property type="protein sequence ID" value="QIN77608.1"/>
    <property type="molecule type" value="Genomic_DNA"/>
</dbReference>
<evidence type="ECO:0000256" key="1">
    <source>
        <dbReference type="SAM" id="MobiDB-lite"/>
    </source>
</evidence>
<gene>
    <name evidence="3" type="ORF">GBA65_02775</name>
</gene>
<feature type="chain" id="PRO_5038882747" description="Lipoprotein" evidence="2">
    <location>
        <begin position="22"/>
        <end position="226"/>
    </location>
</feature>
<feature type="compositionally biased region" description="Acidic residues" evidence="1">
    <location>
        <begin position="78"/>
        <end position="92"/>
    </location>
</feature>
<evidence type="ECO:0008006" key="5">
    <source>
        <dbReference type="Google" id="ProtNLM"/>
    </source>
</evidence>
<feature type="region of interest" description="Disordered" evidence="1">
    <location>
        <begin position="27"/>
        <end position="92"/>
    </location>
</feature>
<evidence type="ECO:0000313" key="3">
    <source>
        <dbReference type="EMBL" id="QIN77608.1"/>
    </source>
</evidence>
<protein>
    <recommendedName>
        <fullName evidence="5">Lipoprotein</fullName>
    </recommendedName>
</protein>
<dbReference type="AlphaFoldDB" id="A0A6G8PSX8"/>
<proteinExistence type="predicted"/>
<reference evidence="3 4" key="1">
    <citation type="submission" date="2019-10" db="EMBL/GenBank/DDBJ databases">
        <title>Rubrobacter sp nov SCSIO 52915 isolated from a deep-sea sediment in the South China Sea.</title>
        <authorList>
            <person name="Chen R.W."/>
        </authorList>
    </citation>
    <scope>NUCLEOTIDE SEQUENCE [LARGE SCALE GENOMIC DNA]</scope>
    <source>
        <strain evidence="3 4">SCSIO 52915</strain>
    </source>
</reference>
<dbReference type="KEGG" id="rmar:GBA65_02775"/>
<dbReference type="PROSITE" id="PS51257">
    <property type="entry name" value="PROKAR_LIPOPROTEIN"/>
    <property type="match status" value="1"/>
</dbReference>
<accession>A0A6G8PSX8</accession>
<keyword evidence="4" id="KW-1185">Reference proteome</keyword>
<sequence length="226" mass="23882">MEIVKKFRAVLGVLVLALALAGCSDGTGLDDEGGIGVDADAASSDRGESRFEEDGRREYDGPRGSMETEIGGYSVQGPEDEEISIPEGEADPGEVAEYAESVRATLEDGTRDLPSLVDPEAGLEGQTVNLGLDAEAVEEALEANEAAFEDLQQLDTPRGLGDVQDGLVDSRETAISAYNNINQAFVNDASADEVADAVEESLPELSYANAETRAILQELERAGNTR</sequence>
<evidence type="ECO:0000256" key="2">
    <source>
        <dbReference type="SAM" id="SignalP"/>
    </source>
</evidence>
<feature type="signal peptide" evidence="2">
    <location>
        <begin position="1"/>
        <end position="21"/>
    </location>
</feature>
<evidence type="ECO:0000313" key="4">
    <source>
        <dbReference type="Proteomes" id="UP000502706"/>
    </source>
</evidence>
<dbReference type="RefSeq" id="WP_166395288.1">
    <property type="nucleotide sequence ID" value="NZ_CP045121.1"/>
</dbReference>
<dbReference type="Proteomes" id="UP000502706">
    <property type="component" value="Chromosome"/>
</dbReference>
<keyword evidence="2" id="KW-0732">Signal</keyword>